<evidence type="ECO:0000313" key="2">
    <source>
        <dbReference type="Proteomes" id="UP000030748"/>
    </source>
</evidence>
<dbReference type="EMBL" id="KI630493">
    <property type="protein sequence ID" value="EYU38221.1"/>
    <property type="molecule type" value="Genomic_DNA"/>
</dbReference>
<name>A0A022RDA2_ERYGU</name>
<reference evidence="1 2" key="1">
    <citation type="journal article" date="2013" name="Proc. Natl. Acad. Sci. U.S.A.">
        <title>Fine-scale variation in meiotic recombination in Mimulus inferred from population shotgun sequencing.</title>
        <authorList>
            <person name="Hellsten U."/>
            <person name="Wright K.M."/>
            <person name="Jenkins J."/>
            <person name="Shu S."/>
            <person name="Yuan Y."/>
            <person name="Wessler S.R."/>
            <person name="Schmutz J."/>
            <person name="Willis J.H."/>
            <person name="Rokhsar D.S."/>
        </authorList>
    </citation>
    <scope>NUCLEOTIDE SEQUENCE [LARGE SCALE GENOMIC DNA]</scope>
    <source>
        <strain evidence="2">cv. DUN x IM62</strain>
    </source>
</reference>
<dbReference type="Proteomes" id="UP000030748">
    <property type="component" value="Unassembled WGS sequence"/>
</dbReference>
<dbReference type="AlphaFoldDB" id="A0A022RDA2"/>
<gene>
    <name evidence="1" type="ORF">MIMGU_mgv1a0157611mg</name>
</gene>
<keyword evidence="2" id="KW-1185">Reference proteome</keyword>
<sequence length="17" mass="1722">AVIATIAVIFGVTSMDN</sequence>
<accession>A0A022RDA2</accession>
<organism evidence="1 2">
    <name type="scientific">Erythranthe guttata</name>
    <name type="common">Yellow monkey flower</name>
    <name type="synonym">Mimulus guttatus</name>
    <dbReference type="NCBI Taxonomy" id="4155"/>
    <lineage>
        <taxon>Eukaryota</taxon>
        <taxon>Viridiplantae</taxon>
        <taxon>Streptophyta</taxon>
        <taxon>Embryophyta</taxon>
        <taxon>Tracheophyta</taxon>
        <taxon>Spermatophyta</taxon>
        <taxon>Magnoliopsida</taxon>
        <taxon>eudicotyledons</taxon>
        <taxon>Gunneridae</taxon>
        <taxon>Pentapetalae</taxon>
        <taxon>asterids</taxon>
        <taxon>lamiids</taxon>
        <taxon>Lamiales</taxon>
        <taxon>Phrymaceae</taxon>
        <taxon>Erythranthe</taxon>
    </lineage>
</organism>
<evidence type="ECO:0000313" key="1">
    <source>
        <dbReference type="EMBL" id="EYU38221.1"/>
    </source>
</evidence>
<proteinExistence type="predicted"/>
<protein>
    <submittedName>
        <fullName evidence="1">Uncharacterized protein</fullName>
    </submittedName>
</protein>
<feature type="non-terminal residue" evidence="1">
    <location>
        <position position="1"/>
    </location>
</feature>